<dbReference type="EMBL" id="KQ982652">
    <property type="protein sequence ID" value="KYQ52772.1"/>
    <property type="molecule type" value="Genomic_DNA"/>
</dbReference>
<dbReference type="AlphaFoldDB" id="A0A151WY08"/>
<evidence type="ECO:0000313" key="2">
    <source>
        <dbReference type="Proteomes" id="UP000075809"/>
    </source>
</evidence>
<keyword evidence="2" id="KW-1185">Reference proteome</keyword>
<accession>A0A151WY08</accession>
<sequence>MSQRIRESLQVIDANLEFGRDLNLIISSIQLEGTRRRQERRANQRGRPLAVSSCGILSAKCSYPGDSARG</sequence>
<name>A0A151WY08_9HYME</name>
<organism evidence="1 2">
    <name type="scientific">Mycetomoellerius zeteki</name>
    <dbReference type="NCBI Taxonomy" id="64791"/>
    <lineage>
        <taxon>Eukaryota</taxon>
        <taxon>Metazoa</taxon>
        <taxon>Ecdysozoa</taxon>
        <taxon>Arthropoda</taxon>
        <taxon>Hexapoda</taxon>
        <taxon>Insecta</taxon>
        <taxon>Pterygota</taxon>
        <taxon>Neoptera</taxon>
        <taxon>Endopterygota</taxon>
        <taxon>Hymenoptera</taxon>
        <taxon>Apocrita</taxon>
        <taxon>Aculeata</taxon>
        <taxon>Formicoidea</taxon>
        <taxon>Formicidae</taxon>
        <taxon>Myrmicinae</taxon>
        <taxon>Mycetomoellerius</taxon>
    </lineage>
</organism>
<proteinExistence type="predicted"/>
<protein>
    <submittedName>
        <fullName evidence="1">Uncharacterized protein</fullName>
    </submittedName>
</protein>
<reference evidence="1 2" key="1">
    <citation type="submission" date="2015-09" db="EMBL/GenBank/DDBJ databases">
        <title>Trachymyrmex zeteki WGS genome.</title>
        <authorList>
            <person name="Nygaard S."/>
            <person name="Hu H."/>
            <person name="Boomsma J."/>
            <person name="Zhang G."/>
        </authorList>
    </citation>
    <scope>NUCLEOTIDE SEQUENCE [LARGE SCALE GENOMIC DNA]</scope>
    <source>
        <strain evidence="1">Tzet28-1</strain>
        <tissue evidence="1">Whole body</tissue>
    </source>
</reference>
<gene>
    <name evidence="1" type="ORF">ALC60_08061</name>
</gene>
<evidence type="ECO:0000313" key="1">
    <source>
        <dbReference type="EMBL" id="KYQ52772.1"/>
    </source>
</evidence>
<dbReference type="Proteomes" id="UP000075809">
    <property type="component" value="Unassembled WGS sequence"/>
</dbReference>